<feature type="repeat" description="WD" evidence="3">
    <location>
        <begin position="850"/>
        <end position="883"/>
    </location>
</feature>
<sequence length="1221" mass="128714">MAMPRAERPLEGGTDDLLIEFAEGLRRLRRKAGNPPYRRLAQRAHYSAATLSEAASGRRLPTLAVTIAYVRACDGDEEEWAARWRELAADAAPPAADDGNAPYVGLAAFQAADADRFFGRDRLADRLLGTLTERRLVVVWGASGAGKSSLLRAGLLARRPGVLFTPGAHPLEECAVQVARLTGGTPGALLAELRAEPRALHRAVRQVLAGRPVFAGRAPLAGRPEDELLLVVDQFEEVFTLCADAGERARFVAALTTAARTGNSGCRVVLGVRADFLPHCTAFPDLVEALDDAPVTVGPMSPEELRQAITGPAVRAGCAVESGLLTTLVAHAHGRAGALPLLSHALLETWRRRRGNTLTLAGYEAAGGLDASLARTAEAWYATLGPARQDAARRLLCRLTALGDGTEDTKRPIHRDEAGLADPDTAAVVDGLTALRLLTVGRDTIEITHESLIRCWPRLHDWLNRDRDGLRVHRRLTEAATLWRSMGRDPGVLYRGTPLDVAREWAAAGGGGALNPDETAFLDASLAARAAELDVAQRGSRRLRRLVVALTALCLLTTGATAVAVRSQQSAARQRDAATAQRAADRAEALRTTNPGLAALLGLAAYRLSPAVEARSRVLSSFATPYATRLGDAGDVRASAFSPDGRLLAAGRDDRTVQLWDVDDPNRATPVAVLPPHHAPIRALAFAADGTTLTAAGEDGSTRAWDLRDVARPRPLADVRGLVGPPVVTAAGQATLATAGPDGTVHRWDARHPGAARPPVALPISGIAAVAVTADGRTLATGGEDHTVRLWDVRDPARPRQTAALTGHTDAVRALAFAPGGRTLVSGGADAVVRLWSIDDPGGPRELAALPGHTTAVTSVAVSPDGHTIVSTGADRTARLWDVTAFRLVGHTSSVYGVAVGDDGRTIATGGYDRTVRLWDVPEPGRPRAAAVLRGHTGPVNDVAFQPGGTLLASAGHDRTVRLWDPASGRQREIVSLPGSVEDIAFRPDGRMLAAALDDGTVRLIRLDGGRPMPSATLTGHTGAAETVAFRHDGTILASGGADRTVRLWDVADPSRPAALGTLESGTQAVKTVAFNPGGDLLAAGGDDGTARLWHVARPTEPSALATLTGYADGVMAAAFRPDGTTLATASSDATVRLWDVRDPRHPGELAILTGHGKPVDALAFTPDGHTLATGGEDWTTILWDLDTERTADRICARTDPASLRAEWDTHFPGRPFRSPC</sequence>
<keyword evidence="1 3" id="KW-0853">WD repeat</keyword>
<dbReference type="SUPFAM" id="SSF50998">
    <property type="entry name" value="Quinoprotein alcohol dehydrogenase-like"/>
    <property type="match status" value="2"/>
</dbReference>
<dbReference type="Pfam" id="PF00400">
    <property type="entry name" value="WD40"/>
    <property type="match status" value="12"/>
</dbReference>
<protein>
    <submittedName>
        <fullName evidence="5">WD40 repeat protein</fullName>
    </submittedName>
</protein>
<evidence type="ECO:0000259" key="4">
    <source>
        <dbReference type="Pfam" id="PF20703"/>
    </source>
</evidence>
<feature type="repeat" description="WD" evidence="3">
    <location>
        <begin position="674"/>
        <end position="708"/>
    </location>
</feature>
<feature type="repeat" description="WD" evidence="3">
    <location>
        <begin position="1018"/>
        <end position="1059"/>
    </location>
</feature>
<dbReference type="AlphaFoldDB" id="A0AAE3YNS9"/>
<dbReference type="PANTHER" id="PTHR19879">
    <property type="entry name" value="TRANSCRIPTION INITIATION FACTOR TFIID"/>
    <property type="match status" value="1"/>
</dbReference>
<feature type="repeat" description="WD" evidence="3">
    <location>
        <begin position="767"/>
        <end position="801"/>
    </location>
</feature>
<dbReference type="SUPFAM" id="SSF47413">
    <property type="entry name" value="lambda repressor-like DNA-binding domains"/>
    <property type="match status" value="1"/>
</dbReference>
<dbReference type="InterPro" id="IPR010982">
    <property type="entry name" value="Lambda_DNA-bd_dom_sf"/>
</dbReference>
<feature type="repeat" description="WD" evidence="3">
    <location>
        <begin position="1108"/>
        <end position="1142"/>
    </location>
</feature>
<feature type="repeat" description="WD" evidence="3">
    <location>
        <begin position="1153"/>
        <end position="1194"/>
    </location>
</feature>
<dbReference type="PROSITE" id="PS00678">
    <property type="entry name" value="WD_REPEATS_1"/>
    <property type="match status" value="8"/>
</dbReference>
<dbReference type="SUPFAM" id="SSF52540">
    <property type="entry name" value="P-loop containing nucleoside triphosphate hydrolases"/>
    <property type="match status" value="1"/>
</dbReference>
<reference evidence="5" key="1">
    <citation type="submission" date="2023-07" db="EMBL/GenBank/DDBJ databases">
        <title>Sequencing the genomes of 1000 actinobacteria strains.</title>
        <authorList>
            <person name="Klenk H.-P."/>
        </authorList>
    </citation>
    <scope>NUCLEOTIDE SEQUENCE</scope>
    <source>
        <strain evidence="5">DSM 44707</strain>
    </source>
</reference>
<evidence type="ECO:0000256" key="3">
    <source>
        <dbReference type="PROSITE-ProRule" id="PRU00221"/>
    </source>
</evidence>
<gene>
    <name evidence="5" type="ORF">J2S41_002569</name>
</gene>
<evidence type="ECO:0000313" key="5">
    <source>
        <dbReference type="EMBL" id="MDR7275791.1"/>
    </source>
</evidence>
<evidence type="ECO:0000256" key="2">
    <source>
        <dbReference type="ARBA" id="ARBA00022737"/>
    </source>
</evidence>
<accession>A0AAE3YNS9</accession>
<dbReference type="GO" id="GO:0003677">
    <property type="term" value="F:DNA binding"/>
    <property type="evidence" value="ECO:0007669"/>
    <property type="project" value="InterPro"/>
</dbReference>
<feature type="repeat" description="WD" evidence="3">
    <location>
        <begin position="1063"/>
        <end position="1096"/>
    </location>
</feature>
<dbReference type="Gene3D" id="2.130.10.10">
    <property type="entry name" value="YVTN repeat-like/Quinoprotein amine dehydrogenase"/>
    <property type="match status" value="5"/>
</dbReference>
<organism evidence="5 6">
    <name type="scientific">Catenuloplanes atrovinosus</name>
    <dbReference type="NCBI Taxonomy" id="137266"/>
    <lineage>
        <taxon>Bacteria</taxon>
        <taxon>Bacillati</taxon>
        <taxon>Actinomycetota</taxon>
        <taxon>Actinomycetes</taxon>
        <taxon>Micromonosporales</taxon>
        <taxon>Micromonosporaceae</taxon>
        <taxon>Catenuloplanes</taxon>
    </lineage>
</organism>
<comment type="caution">
    <text evidence="5">The sequence shown here is derived from an EMBL/GenBank/DDBJ whole genome shotgun (WGS) entry which is preliminary data.</text>
</comment>
<dbReference type="InterPro" id="IPR027417">
    <property type="entry name" value="P-loop_NTPase"/>
</dbReference>
<evidence type="ECO:0000313" key="6">
    <source>
        <dbReference type="Proteomes" id="UP001183643"/>
    </source>
</evidence>
<dbReference type="EMBL" id="JAVDYB010000001">
    <property type="protein sequence ID" value="MDR7275791.1"/>
    <property type="molecule type" value="Genomic_DNA"/>
</dbReference>
<dbReference type="CDD" id="cd00200">
    <property type="entry name" value="WD40"/>
    <property type="match status" value="2"/>
</dbReference>
<dbReference type="CDD" id="cd00093">
    <property type="entry name" value="HTH_XRE"/>
    <property type="match status" value="1"/>
</dbReference>
<dbReference type="SMART" id="SM00320">
    <property type="entry name" value="WD40"/>
    <property type="match status" value="13"/>
</dbReference>
<feature type="repeat" description="WD" evidence="3">
    <location>
        <begin position="933"/>
        <end position="974"/>
    </location>
</feature>
<dbReference type="PANTHER" id="PTHR19879:SF9">
    <property type="entry name" value="TRANSCRIPTION INITIATION FACTOR TFIID SUBUNIT 5"/>
    <property type="match status" value="1"/>
</dbReference>
<dbReference type="InterPro" id="IPR001387">
    <property type="entry name" value="Cro/C1-type_HTH"/>
</dbReference>
<dbReference type="Proteomes" id="UP001183643">
    <property type="component" value="Unassembled WGS sequence"/>
</dbReference>
<name>A0AAE3YNS9_9ACTN</name>
<keyword evidence="6" id="KW-1185">Reference proteome</keyword>
<dbReference type="RefSeq" id="WP_310367184.1">
    <property type="nucleotide sequence ID" value="NZ_JAVDYB010000001.1"/>
</dbReference>
<feature type="domain" description="Novel STAND NTPase 1" evidence="4">
    <location>
        <begin position="102"/>
        <end position="490"/>
    </location>
</feature>
<feature type="repeat" description="WD" evidence="3">
    <location>
        <begin position="888"/>
        <end position="921"/>
    </location>
</feature>
<dbReference type="InterPro" id="IPR015943">
    <property type="entry name" value="WD40/YVTN_repeat-like_dom_sf"/>
</dbReference>
<dbReference type="PRINTS" id="PR00320">
    <property type="entry name" value="GPROTEINBRPT"/>
</dbReference>
<dbReference type="InterPro" id="IPR001680">
    <property type="entry name" value="WD40_rpt"/>
</dbReference>
<dbReference type="InterPro" id="IPR049052">
    <property type="entry name" value="nSTAND1"/>
</dbReference>
<feature type="repeat" description="WD" evidence="3">
    <location>
        <begin position="629"/>
        <end position="670"/>
    </location>
</feature>
<dbReference type="PROSITE" id="PS50082">
    <property type="entry name" value="WD_REPEATS_2"/>
    <property type="match status" value="11"/>
</dbReference>
<dbReference type="InterPro" id="IPR020472">
    <property type="entry name" value="WD40_PAC1"/>
</dbReference>
<proteinExistence type="predicted"/>
<dbReference type="InterPro" id="IPR011047">
    <property type="entry name" value="Quinoprotein_ADH-like_sf"/>
</dbReference>
<dbReference type="PROSITE" id="PS50294">
    <property type="entry name" value="WD_REPEATS_REGION"/>
    <property type="match status" value="11"/>
</dbReference>
<dbReference type="InterPro" id="IPR019775">
    <property type="entry name" value="WD40_repeat_CS"/>
</dbReference>
<feature type="repeat" description="WD" evidence="3">
    <location>
        <begin position="805"/>
        <end position="839"/>
    </location>
</feature>
<dbReference type="Pfam" id="PF20703">
    <property type="entry name" value="nSTAND1"/>
    <property type="match status" value="1"/>
</dbReference>
<evidence type="ECO:0000256" key="1">
    <source>
        <dbReference type="ARBA" id="ARBA00022574"/>
    </source>
</evidence>
<keyword evidence="2" id="KW-0677">Repeat</keyword>